<feature type="domain" description="Outer membrane protein beta-barrel" evidence="1">
    <location>
        <begin position="426"/>
        <end position="893"/>
    </location>
</feature>
<dbReference type="Gene3D" id="2.60.40.1120">
    <property type="entry name" value="Carboxypeptidase-like, regulatory domain"/>
    <property type="match status" value="1"/>
</dbReference>
<dbReference type="EMBL" id="CP136051">
    <property type="protein sequence ID" value="WOK09721.1"/>
    <property type="molecule type" value="Genomic_DNA"/>
</dbReference>
<protein>
    <submittedName>
        <fullName evidence="2">Outer membrane beta-barrel protein</fullName>
    </submittedName>
</protein>
<accession>A0ABZ0IY67</accession>
<keyword evidence="3" id="KW-1185">Reference proteome</keyword>
<dbReference type="Proteomes" id="UP001302349">
    <property type="component" value="Chromosome"/>
</dbReference>
<name>A0ABZ0IY67_9BACT</name>
<dbReference type="Pfam" id="PF14905">
    <property type="entry name" value="OMP_b-brl_3"/>
    <property type="match status" value="1"/>
</dbReference>
<evidence type="ECO:0000259" key="1">
    <source>
        <dbReference type="Pfam" id="PF14905"/>
    </source>
</evidence>
<dbReference type="InterPro" id="IPR041700">
    <property type="entry name" value="OMP_b-brl_3"/>
</dbReference>
<dbReference type="InterPro" id="IPR008969">
    <property type="entry name" value="CarboxyPept-like_regulatory"/>
</dbReference>
<organism evidence="2 3">
    <name type="scientific">Imperialibacter roseus</name>
    <dbReference type="NCBI Taxonomy" id="1324217"/>
    <lineage>
        <taxon>Bacteria</taxon>
        <taxon>Pseudomonadati</taxon>
        <taxon>Bacteroidota</taxon>
        <taxon>Cytophagia</taxon>
        <taxon>Cytophagales</taxon>
        <taxon>Flammeovirgaceae</taxon>
        <taxon>Imperialibacter</taxon>
    </lineage>
</organism>
<reference evidence="2 3" key="1">
    <citation type="journal article" date="2023" name="Microbiol. Resour. Announc.">
        <title>Complete Genome Sequence of Imperialibacter roseus strain P4T.</title>
        <authorList>
            <person name="Tizabi D.R."/>
            <person name="Bachvaroff T."/>
            <person name="Hill R.T."/>
        </authorList>
    </citation>
    <scope>NUCLEOTIDE SEQUENCE [LARGE SCALE GENOMIC DNA]</scope>
    <source>
        <strain evidence="2 3">P4T</strain>
    </source>
</reference>
<dbReference type="InterPro" id="IPR037066">
    <property type="entry name" value="Plug_dom_sf"/>
</dbReference>
<dbReference type="SUPFAM" id="SSF56935">
    <property type="entry name" value="Porins"/>
    <property type="match status" value="1"/>
</dbReference>
<gene>
    <name evidence="2" type="ORF">RT717_13845</name>
</gene>
<sequence length="913" mass="103725">MLRTLTITFLLFSLLRVHGQAVTISGTVKGANDYLGLPGATVLGEKLSSPPASLGVVTDLEGKFKLEKVEPGSYRFQFQYIGYQTVTKNVTVGIKDISFGDILLEEETKTLEEVKVTAQAMMSEQKGDTSVFNALAFKTVPDASAEDLVQKMPGIAMVDGVIQAQGENVQRILIDGKPFFGGDVQAALQSLPATVIESIQVFDKKSDQSELTGFDDGERIKTINIITKPNRRRGQFGKTSVGAGTDQRYMAGANLNMFNGDRRVTISGLSNNINILNYSASPNASADSRTQDGIINNNAIAVNFADTWAKSLEVSGSYLYNHRQDETTQTRFREYVLPSDSGQVYSESSYNNATNAEHRVFMKVDYKINDNNRIIWRPSASFGNNIRNSNFLGRTTSDFGPVNQTENSSSFDLFDLDYFNNLMYNHQFEKKGRAFTINLRNGFHVNTDDRYRLAENIFYQSADSSQLLKQNIEWNRKGHDWRVNASYTEPVGANGRIELEHTMGDRINDSDRRLYDFSEQFDDYTLLDEALSNTFDNSYFTQETELGYQYTLKKLTAQVEVEYQDAKLKNDQQFPREYTLNRRFNSVLPSSRFRYKFTDNTNIELDYRTWTREPQIGQLQDVIDNSNPLQLRTGNVDLNQTYTNRIRTRIRSNNPETNRSMFVYAHTELTSNYIGTSTFIAEEQTTVGQGVVLEKGSQLISPVNLGGYKEFRSYLSYGQPFSLIKSNVNFNGGVNYTSRPGLINDELNLANSWNYRLGVSLSSNISENIDFRVATWSRYNVVENSLRPALNNNFFNQTTRINYNMIFGNGFTFRTDVRHQINAGLSAGFDNSFTLWNMSVGKKLFKNKLGEVSMNVYDILKQNNNIRRNISEIYIEDTQSNVLNRYVMLSFTYNFRHFSVGASQEDFEEIKTN</sequence>
<dbReference type="Pfam" id="PF13715">
    <property type="entry name" value="CarbopepD_reg_2"/>
    <property type="match status" value="1"/>
</dbReference>
<dbReference type="SUPFAM" id="SSF49464">
    <property type="entry name" value="Carboxypeptidase regulatory domain-like"/>
    <property type="match status" value="1"/>
</dbReference>
<evidence type="ECO:0000313" key="2">
    <source>
        <dbReference type="EMBL" id="WOK09721.1"/>
    </source>
</evidence>
<proteinExistence type="predicted"/>
<dbReference type="Gene3D" id="2.170.130.10">
    <property type="entry name" value="TonB-dependent receptor, plug domain"/>
    <property type="match status" value="1"/>
</dbReference>
<evidence type="ECO:0000313" key="3">
    <source>
        <dbReference type="Proteomes" id="UP001302349"/>
    </source>
</evidence>
<dbReference type="RefSeq" id="WP_317492328.1">
    <property type="nucleotide sequence ID" value="NZ_CP136051.1"/>
</dbReference>